<dbReference type="RefSeq" id="WP_089835381.1">
    <property type="nucleotide sequence ID" value="NZ_FNBN01000006.1"/>
</dbReference>
<comment type="similarity">
    <text evidence="2">Belongs to the MscS (TC 1.A.23) family.</text>
</comment>
<dbReference type="InterPro" id="IPR049142">
    <property type="entry name" value="MS_channel_1st"/>
</dbReference>
<dbReference type="InterPro" id="IPR010920">
    <property type="entry name" value="LSM_dom_sf"/>
</dbReference>
<evidence type="ECO:0000256" key="7">
    <source>
        <dbReference type="SAM" id="Phobius"/>
    </source>
</evidence>
<accession>A0A1G7X9D1</accession>
<feature type="domain" description="Mechanosensitive ion channel MscS C-terminal" evidence="9">
    <location>
        <begin position="198"/>
        <end position="270"/>
    </location>
</feature>
<comment type="subcellular location">
    <subcellularLocation>
        <location evidence="1">Cell membrane</location>
        <topology evidence="1">Multi-pass membrane protein</topology>
    </subcellularLocation>
</comment>
<feature type="transmembrane region" description="Helical" evidence="7">
    <location>
        <begin position="30"/>
        <end position="51"/>
    </location>
</feature>
<dbReference type="PANTHER" id="PTHR30221">
    <property type="entry name" value="SMALL-CONDUCTANCE MECHANOSENSITIVE CHANNEL"/>
    <property type="match status" value="1"/>
</dbReference>
<keyword evidence="3" id="KW-1003">Cell membrane</keyword>
<feature type="domain" description="Mechanosensitive ion channel transmembrane helices 2/3" evidence="10">
    <location>
        <begin position="70"/>
        <end position="113"/>
    </location>
</feature>
<dbReference type="Proteomes" id="UP000199045">
    <property type="component" value="Unassembled WGS sequence"/>
</dbReference>
<dbReference type="OrthoDB" id="1522493at2"/>
<keyword evidence="5 7" id="KW-1133">Transmembrane helix</keyword>
<name>A0A1G7X9D1_CHIFI</name>
<dbReference type="SUPFAM" id="SSF82689">
    <property type="entry name" value="Mechanosensitive channel protein MscS (YggB), C-terminal domain"/>
    <property type="match status" value="1"/>
</dbReference>
<feature type="transmembrane region" description="Helical" evidence="7">
    <location>
        <begin position="63"/>
        <end position="85"/>
    </location>
</feature>
<organism evidence="11 12">
    <name type="scientific">Chitinophaga filiformis</name>
    <name type="common">Myxococcus filiformis</name>
    <name type="synonym">Flexibacter filiformis</name>
    <dbReference type="NCBI Taxonomy" id="104663"/>
    <lineage>
        <taxon>Bacteria</taxon>
        <taxon>Pseudomonadati</taxon>
        <taxon>Bacteroidota</taxon>
        <taxon>Chitinophagia</taxon>
        <taxon>Chitinophagales</taxon>
        <taxon>Chitinophagaceae</taxon>
        <taxon>Chitinophaga</taxon>
    </lineage>
</organism>
<dbReference type="InterPro" id="IPR006685">
    <property type="entry name" value="MscS_channel_2nd"/>
</dbReference>
<dbReference type="InterPro" id="IPR049278">
    <property type="entry name" value="MS_channel_C"/>
</dbReference>
<evidence type="ECO:0000259" key="9">
    <source>
        <dbReference type="Pfam" id="PF21082"/>
    </source>
</evidence>
<evidence type="ECO:0000256" key="2">
    <source>
        <dbReference type="ARBA" id="ARBA00008017"/>
    </source>
</evidence>
<evidence type="ECO:0000259" key="8">
    <source>
        <dbReference type="Pfam" id="PF00924"/>
    </source>
</evidence>
<dbReference type="InterPro" id="IPR023408">
    <property type="entry name" value="MscS_beta-dom_sf"/>
</dbReference>
<proteinExistence type="inferred from homology"/>
<feature type="transmembrane region" description="Helical" evidence="7">
    <location>
        <begin position="97"/>
        <end position="120"/>
    </location>
</feature>
<evidence type="ECO:0000256" key="4">
    <source>
        <dbReference type="ARBA" id="ARBA00022692"/>
    </source>
</evidence>
<dbReference type="Pfam" id="PF21082">
    <property type="entry name" value="MS_channel_3rd"/>
    <property type="match status" value="1"/>
</dbReference>
<dbReference type="InterPro" id="IPR045275">
    <property type="entry name" value="MscS_archaea/bacteria_type"/>
</dbReference>
<evidence type="ECO:0000256" key="1">
    <source>
        <dbReference type="ARBA" id="ARBA00004651"/>
    </source>
</evidence>
<dbReference type="Gene3D" id="1.10.287.1260">
    <property type="match status" value="1"/>
</dbReference>
<keyword evidence="6 7" id="KW-0472">Membrane</keyword>
<dbReference type="PANTHER" id="PTHR30221:SF1">
    <property type="entry name" value="SMALL-CONDUCTANCE MECHANOSENSITIVE CHANNEL"/>
    <property type="match status" value="1"/>
</dbReference>
<evidence type="ECO:0000256" key="5">
    <source>
        <dbReference type="ARBA" id="ARBA00022989"/>
    </source>
</evidence>
<evidence type="ECO:0000256" key="6">
    <source>
        <dbReference type="ARBA" id="ARBA00023136"/>
    </source>
</evidence>
<evidence type="ECO:0000259" key="10">
    <source>
        <dbReference type="Pfam" id="PF21088"/>
    </source>
</evidence>
<dbReference type="InterPro" id="IPR011066">
    <property type="entry name" value="MscS_channel_C_sf"/>
</dbReference>
<dbReference type="SUPFAM" id="SSF82861">
    <property type="entry name" value="Mechanosensitive channel protein MscS (YggB), transmembrane region"/>
    <property type="match status" value="1"/>
</dbReference>
<dbReference type="SUPFAM" id="SSF50182">
    <property type="entry name" value="Sm-like ribonucleoproteins"/>
    <property type="match status" value="1"/>
</dbReference>
<evidence type="ECO:0000256" key="3">
    <source>
        <dbReference type="ARBA" id="ARBA00022475"/>
    </source>
</evidence>
<keyword evidence="4 7" id="KW-0812">Transmembrane</keyword>
<sequence>MNKSFSSWGDLIWDKLHRWATAGIKMLPNMAVAIIVAIAFFLLARLIKILVYKFVSKLSDNPALSGLFANIFSIIVTLIGLFVALEVLKLDKAVSSLLAGAGIIGLALGFAFQDLTANFISGIFITFRRPFEVGHQIETNGFCGNVEDIQLRSTLLRTIDGLHVIIPNKDIFQKPIINHSLTPERRTEITFNVPAVHESALEIQRLAAEALRGVDHLAENKPPEVYFTNIDGANIKVTVACWIVNEDIRTFEDTKTQLIMKITAVLKNNKLI</sequence>
<feature type="domain" description="Mechanosensitive ion channel MscS" evidence="8">
    <location>
        <begin position="114"/>
        <end position="180"/>
    </location>
</feature>
<dbReference type="GO" id="GO:0005886">
    <property type="term" value="C:plasma membrane"/>
    <property type="evidence" value="ECO:0007669"/>
    <property type="project" value="UniProtKB-SubCell"/>
</dbReference>
<gene>
    <name evidence="11" type="ORF">SAMN04488121_106337</name>
</gene>
<evidence type="ECO:0000313" key="11">
    <source>
        <dbReference type="EMBL" id="SDG80190.1"/>
    </source>
</evidence>
<dbReference type="Pfam" id="PF21088">
    <property type="entry name" value="MS_channel_1st"/>
    <property type="match status" value="1"/>
</dbReference>
<dbReference type="Gene3D" id="3.30.70.100">
    <property type="match status" value="1"/>
</dbReference>
<dbReference type="InterPro" id="IPR011014">
    <property type="entry name" value="MscS_channel_TM-2"/>
</dbReference>
<dbReference type="GO" id="GO:0008381">
    <property type="term" value="F:mechanosensitive monoatomic ion channel activity"/>
    <property type="evidence" value="ECO:0007669"/>
    <property type="project" value="InterPro"/>
</dbReference>
<reference evidence="11 12" key="1">
    <citation type="submission" date="2016-10" db="EMBL/GenBank/DDBJ databases">
        <authorList>
            <person name="de Groot N.N."/>
        </authorList>
    </citation>
    <scope>NUCLEOTIDE SEQUENCE [LARGE SCALE GENOMIC DNA]</scope>
    <source>
        <strain evidence="11 12">DSM 527</strain>
    </source>
</reference>
<evidence type="ECO:0000313" key="12">
    <source>
        <dbReference type="Proteomes" id="UP000199045"/>
    </source>
</evidence>
<dbReference type="AlphaFoldDB" id="A0A1G7X9D1"/>
<protein>
    <submittedName>
        <fullName evidence="11">Small conductance mechanosensitive channel</fullName>
    </submittedName>
</protein>
<dbReference type="STRING" id="104663.SAMN04488121_106337"/>
<dbReference type="Pfam" id="PF00924">
    <property type="entry name" value="MS_channel_2nd"/>
    <property type="match status" value="1"/>
</dbReference>
<dbReference type="Gene3D" id="2.30.30.60">
    <property type="match status" value="1"/>
</dbReference>
<dbReference type="EMBL" id="FNBN01000006">
    <property type="protein sequence ID" value="SDG80190.1"/>
    <property type="molecule type" value="Genomic_DNA"/>
</dbReference>